<organism evidence="1">
    <name type="scientific">uncultured Nocardioidaceae bacterium</name>
    <dbReference type="NCBI Taxonomy" id="253824"/>
    <lineage>
        <taxon>Bacteria</taxon>
        <taxon>Bacillati</taxon>
        <taxon>Actinomycetota</taxon>
        <taxon>Actinomycetes</taxon>
        <taxon>Propionibacteriales</taxon>
        <taxon>Nocardioidaceae</taxon>
        <taxon>environmental samples</taxon>
    </lineage>
</organism>
<dbReference type="GO" id="GO:0016740">
    <property type="term" value="F:transferase activity"/>
    <property type="evidence" value="ECO:0007669"/>
    <property type="project" value="UniProtKB-KW"/>
</dbReference>
<evidence type="ECO:0000313" key="1">
    <source>
        <dbReference type="EMBL" id="CAA9370587.1"/>
    </source>
</evidence>
<dbReference type="Pfam" id="PF09837">
    <property type="entry name" value="DUF2064"/>
    <property type="match status" value="1"/>
</dbReference>
<keyword evidence="1" id="KW-0808">Transferase</keyword>
<proteinExistence type="predicted"/>
<protein>
    <submittedName>
        <fullName evidence="1">Uncharacterized nucleoside diphosphate sugar transferase SCO3743</fullName>
    </submittedName>
</protein>
<dbReference type="InterPro" id="IPR018641">
    <property type="entry name" value="Trfase_1_rSAM/seldom-assoc"/>
</dbReference>
<name>A0A6J4MZL1_9ACTN</name>
<dbReference type="EMBL" id="CADCUK010000083">
    <property type="protein sequence ID" value="CAA9370587.1"/>
    <property type="molecule type" value="Genomic_DNA"/>
</dbReference>
<dbReference type="SUPFAM" id="SSF53448">
    <property type="entry name" value="Nucleotide-diphospho-sugar transferases"/>
    <property type="match status" value="1"/>
</dbReference>
<dbReference type="PANTHER" id="PTHR36529:SF1">
    <property type="entry name" value="GLYCOSYLTRANSFERASE"/>
    <property type="match status" value="1"/>
</dbReference>
<reference evidence="1" key="1">
    <citation type="submission" date="2020-02" db="EMBL/GenBank/DDBJ databases">
        <authorList>
            <person name="Meier V. D."/>
        </authorList>
    </citation>
    <scope>NUCLEOTIDE SEQUENCE</scope>
    <source>
        <strain evidence="1">AVDCRST_MAG47</strain>
    </source>
</reference>
<dbReference type="PANTHER" id="PTHR36529">
    <property type="entry name" value="SLL1095 PROTEIN"/>
    <property type="match status" value="1"/>
</dbReference>
<sequence length="226" mass="23288">MNVPHLLVVAKAPVPGRVKTRLGAEVGMEVAAQLATASLADTVAACTATYGAERCLLALDGTLDGAVGEPHLRELLEGWQLFPQRGDGLAERLVNAHADAADRTGGAVVQVGMDTPQLTPELLSTVADGLSTSDTVLGPADDGGWWVLAARDPRAVAAIAEVPMSTPTTGMATRRALEAAGLSVALAATLRDVDTVEDADAVAALIPGSRFGAAWQPVRRLLERGD</sequence>
<dbReference type="Gene3D" id="3.90.550.10">
    <property type="entry name" value="Spore Coat Polysaccharide Biosynthesis Protein SpsA, Chain A"/>
    <property type="match status" value="1"/>
</dbReference>
<dbReference type="AlphaFoldDB" id="A0A6J4MZL1"/>
<accession>A0A6J4MZL1</accession>
<dbReference type="InterPro" id="IPR029044">
    <property type="entry name" value="Nucleotide-diphossugar_trans"/>
</dbReference>
<gene>
    <name evidence="1" type="ORF">AVDCRST_MAG47-1183</name>
</gene>